<sequence>MNMARVTVSSTQFKEEKQEEEKKEEKKENEDKEEEEEKEEEDDEEEEEEEESSVETEQNYLHRERIRPFVRSTLKNPQGSFSFIHFHAFTPLPASSPPSSPQPPAPPPTPAVHS</sequence>
<dbReference type="AlphaFoldDB" id="A0A834N270"/>
<organism evidence="2 3">
    <name type="scientific">Vespula germanica</name>
    <name type="common">German yellow jacket</name>
    <name type="synonym">Paravespula germanica</name>
    <dbReference type="NCBI Taxonomy" id="30212"/>
    <lineage>
        <taxon>Eukaryota</taxon>
        <taxon>Metazoa</taxon>
        <taxon>Ecdysozoa</taxon>
        <taxon>Arthropoda</taxon>
        <taxon>Hexapoda</taxon>
        <taxon>Insecta</taxon>
        <taxon>Pterygota</taxon>
        <taxon>Neoptera</taxon>
        <taxon>Endopterygota</taxon>
        <taxon>Hymenoptera</taxon>
        <taxon>Apocrita</taxon>
        <taxon>Aculeata</taxon>
        <taxon>Vespoidea</taxon>
        <taxon>Vespidae</taxon>
        <taxon>Vespinae</taxon>
        <taxon>Vespula</taxon>
    </lineage>
</organism>
<accession>A0A834N270</accession>
<evidence type="ECO:0000313" key="2">
    <source>
        <dbReference type="EMBL" id="KAF7393915.1"/>
    </source>
</evidence>
<feature type="compositionally biased region" description="Pro residues" evidence="1">
    <location>
        <begin position="94"/>
        <end position="114"/>
    </location>
</feature>
<feature type="region of interest" description="Disordered" evidence="1">
    <location>
        <begin position="89"/>
        <end position="114"/>
    </location>
</feature>
<protein>
    <submittedName>
        <fullName evidence="2">Uncharacterized protein</fullName>
    </submittedName>
</protein>
<evidence type="ECO:0000256" key="1">
    <source>
        <dbReference type="SAM" id="MobiDB-lite"/>
    </source>
</evidence>
<reference evidence="2" key="1">
    <citation type="journal article" date="2020" name="G3 (Bethesda)">
        <title>High-Quality Assemblies for Three Invasive Social Wasps from the &lt;i&gt;Vespula&lt;/i&gt; Genus.</title>
        <authorList>
            <person name="Harrop T.W.R."/>
            <person name="Guhlin J."/>
            <person name="McLaughlin G.M."/>
            <person name="Permina E."/>
            <person name="Stockwell P."/>
            <person name="Gilligan J."/>
            <person name="Le Lec M.F."/>
            <person name="Gruber M.A.M."/>
            <person name="Quinn O."/>
            <person name="Lovegrove M."/>
            <person name="Duncan E.J."/>
            <person name="Remnant E.J."/>
            <person name="Van Eeckhoven J."/>
            <person name="Graham B."/>
            <person name="Knapp R.A."/>
            <person name="Langford K.W."/>
            <person name="Kronenberg Z."/>
            <person name="Press M.O."/>
            <person name="Eacker S.M."/>
            <person name="Wilson-Rankin E.E."/>
            <person name="Purcell J."/>
            <person name="Lester P.J."/>
            <person name="Dearden P.K."/>
        </authorList>
    </citation>
    <scope>NUCLEOTIDE SEQUENCE</scope>
    <source>
        <strain evidence="2">Linc-1</strain>
    </source>
</reference>
<dbReference type="Proteomes" id="UP000617340">
    <property type="component" value="Unassembled WGS sequence"/>
</dbReference>
<dbReference type="EMBL" id="JACSDZ010000010">
    <property type="protein sequence ID" value="KAF7393915.1"/>
    <property type="molecule type" value="Genomic_DNA"/>
</dbReference>
<feature type="compositionally biased region" description="Basic and acidic residues" evidence="1">
    <location>
        <begin position="13"/>
        <end position="30"/>
    </location>
</feature>
<name>A0A834N270_VESGE</name>
<evidence type="ECO:0000313" key="3">
    <source>
        <dbReference type="Proteomes" id="UP000617340"/>
    </source>
</evidence>
<keyword evidence="3" id="KW-1185">Reference proteome</keyword>
<feature type="compositionally biased region" description="Acidic residues" evidence="1">
    <location>
        <begin position="31"/>
        <end position="54"/>
    </location>
</feature>
<gene>
    <name evidence="2" type="ORF">HZH68_010734</name>
</gene>
<comment type="caution">
    <text evidence="2">The sequence shown here is derived from an EMBL/GenBank/DDBJ whole genome shotgun (WGS) entry which is preliminary data.</text>
</comment>
<proteinExistence type="predicted"/>
<feature type="region of interest" description="Disordered" evidence="1">
    <location>
        <begin position="1"/>
        <end position="66"/>
    </location>
</feature>